<evidence type="ECO:0000313" key="1">
    <source>
        <dbReference type="EMBL" id="CAG5102688.1"/>
    </source>
</evidence>
<dbReference type="Proteomes" id="UP000786811">
    <property type="component" value="Unassembled WGS sequence"/>
</dbReference>
<organism evidence="1 2">
    <name type="scientific">Cotesia congregata</name>
    <name type="common">Parasitoid wasp</name>
    <name type="synonym">Apanteles congregatus</name>
    <dbReference type="NCBI Taxonomy" id="51543"/>
    <lineage>
        <taxon>Eukaryota</taxon>
        <taxon>Metazoa</taxon>
        <taxon>Ecdysozoa</taxon>
        <taxon>Arthropoda</taxon>
        <taxon>Hexapoda</taxon>
        <taxon>Insecta</taxon>
        <taxon>Pterygota</taxon>
        <taxon>Neoptera</taxon>
        <taxon>Endopterygota</taxon>
        <taxon>Hymenoptera</taxon>
        <taxon>Apocrita</taxon>
        <taxon>Ichneumonoidea</taxon>
        <taxon>Braconidae</taxon>
        <taxon>Microgastrinae</taxon>
        <taxon>Cotesia</taxon>
    </lineage>
</organism>
<comment type="caution">
    <text evidence="1">The sequence shown here is derived from an EMBL/GenBank/DDBJ whole genome shotgun (WGS) entry which is preliminary data.</text>
</comment>
<name>A0A8J2HIV3_COTCN</name>
<sequence length="73" mass="7981">MSLYSLDNFSLTPSTSFPCRKPMVANNAAMNGGANRNWSQATFFTATTLPLEPKNLSRTPYQPLTAAMKKPIA</sequence>
<accession>A0A8J2HIV3</accession>
<proteinExistence type="predicted"/>
<evidence type="ECO:0000313" key="2">
    <source>
        <dbReference type="Proteomes" id="UP000786811"/>
    </source>
</evidence>
<gene>
    <name evidence="1" type="ORF">HICCMSTLAB_LOCUS11134</name>
</gene>
<dbReference type="EMBL" id="CAJNRD030001123">
    <property type="protein sequence ID" value="CAG5102688.1"/>
    <property type="molecule type" value="Genomic_DNA"/>
</dbReference>
<reference evidence="1" key="1">
    <citation type="submission" date="2021-04" db="EMBL/GenBank/DDBJ databases">
        <authorList>
            <person name="Chebbi M.A.C M."/>
        </authorList>
    </citation>
    <scope>NUCLEOTIDE SEQUENCE</scope>
</reference>
<keyword evidence="2" id="KW-1185">Reference proteome</keyword>
<dbReference type="AlphaFoldDB" id="A0A8J2HIV3"/>
<protein>
    <submittedName>
        <fullName evidence="1">Uncharacterized protein</fullName>
    </submittedName>
</protein>